<comment type="similarity">
    <text evidence="1">Belongs to the short-chain dehydrogenases/reductases (SDR) family.</text>
</comment>
<dbReference type="Pfam" id="PF13561">
    <property type="entry name" value="adh_short_C2"/>
    <property type="match status" value="1"/>
</dbReference>
<dbReference type="InterPro" id="IPR002347">
    <property type="entry name" value="SDR_fam"/>
</dbReference>
<proteinExistence type="inferred from homology"/>
<evidence type="ECO:0000313" key="4">
    <source>
        <dbReference type="Proteomes" id="UP000290174"/>
    </source>
</evidence>
<dbReference type="InterPro" id="IPR057326">
    <property type="entry name" value="KR_dom"/>
</dbReference>
<dbReference type="Gene3D" id="3.40.50.720">
    <property type="entry name" value="NAD(P)-binding Rossmann-like Domain"/>
    <property type="match status" value="1"/>
</dbReference>
<dbReference type="AlphaFoldDB" id="A0A4Q0Q920"/>
<dbReference type="SUPFAM" id="SSF51735">
    <property type="entry name" value="NAD(P)-binding Rossmann-fold domains"/>
    <property type="match status" value="1"/>
</dbReference>
<dbReference type="FunFam" id="3.40.50.720:FF:000084">
    <property type="entry name" value="Short-chain dehydrogenase reductase"/>
    <property type="match status" value="1"/>
</dbReference>
<sequence>MKSENVVIVTGGSSGIGRAAALRFARQGDKVLVTGRRPGPIEETVAEHANIAGLVADVASAEDARRTIAKAVDTWGKVDALVNNAGAGAILPLVDATADRIMDIFSVNVIGPSLLAAAALPHLRATQGAIVNVSSTFGHRPAGALSHYAASKAALEHLTRCWALELAPVGIRVNAVAAGPTESGALTGMMGLSLEQAAAIKEQERARIPLGRRGVPDDVAEWIVRLAGPASEWVTGQVVAIDGGLGLA</sequence>
<dbReference type="InterPro" id="IPR020904">
    <property type="entry name" value="Sc_DH/Rdtase_CS"/>
</dbReference>
<dbReference type="PROSITE" id="PS00061">
    <property type="entry name" value="ADH_SHORT"/>
    <property type="match status" value="1"/>
</dbReference>
<dbReference type="EMBL" id="RKMK01000051">
    <property type="protein sequence ID" value="RXG86055.1"/>
    <property type="molecule type" value="Genomic_DNA"/>
</dbReference>
<feature type="domain" description="Ketoreductase" evidence="2">
    <location>
        <begin position="5"/>
        <end position="179"/>
    </location>
</feature>
<dbReference type="PRINTS" id="PR00081">
    <property type="entry name" value="GDHRDH"/>
</dbReference>
<reference evidence="3 4" key="1">
    <citation type="submission" date="2018-11" db="EMBL/GenBank/DDBJ databases">
        <title>Bradyrhizobium sp. nov., isolated from effective nodules of peanut in China.</title>
        <authorList>
            <person name="Li Y."/>
        </authorList>
    </citation>
    <scope>NUCLEOTIDE SEQUENCE [LARGE SCALE GENOMIC DNA]</scope>
    <source>
        <strain evidence="3 4">CCBAU 51770</strain>
    </source>
</reference>
<dbReference type="InterPro" id="IPR036291">
    <property type="entry name" value="NAD(P)-bd_dom_sf"/>
</dbReference>
<evidence type="ECO:0000256" key="1">
    <source>
        <dbReference type="ARBA" id="ARBA00006484"/>
    </source>
</evidence>
<dbReference type="Proteomes" id="UP000290174">
    <property type="component" value="Unassembled WGS sequence"/>
</dbReference>
<dbReference type="CDD" id="cd05233">
    <property type="entry name" value="SDR_c"/>
    <property type="match status" value="1"/>
</dbReference>
<dbReference type="PRINTS" id="PR00080">
    <property type="entry name" value="SDRFAMILY"/>
</dbReference>
<dbReference type="SMART" id="SM00822">
    <property type="entry name" value="PKS_KR"/>
    <property type="match status" value="1"/>
</dbReference>
<name>A0A4Q0Q920_9BRAD</name>
<comment type="caution">
    <text evidence="3">The sequence shown here is derived from an EMBL/GenBank/DDBJ whole genome shotgun (WGS) entry which is preliminary data.</text>
</comment>
<accession>A0A4Q0Q920</accession>
<dbReference type="PANTHER" id="PTHR43975">
    <property type="entry name" value="ZGC:101858"/>
    <property type="match status" value="1"/>
</dbReference>
<dbReference type="PANTHER" id="PTHR43975:SF2">
    <property type="entry name" value="EG:BACR7A4.14 PROTEIN-RELATED"/>
    <property type="match status" value="1"/>
</dbReference>
<gene>
    <name evidence="3" type="ORF">EAS61_34465</name>
</gene>
<organism evidence="3 4">
    <name type="scientific">Bradyrhizobium zhanjiangense</name>
    <dbReference type="NCBI Taxonomy" id="1325107"/>
    <lineage>
        <taxon>Bacteria</taxon>
        <taxon>Pseudomonadati</taxon>
        <taxon>Pseudomonadota</taxon>
        <taxon>Alphaproteobacteria</taxon>
        <taxon>Hyphomicrobiales</taxon>
        <taxon>Nitrobacteraceae</taxon>
        <taxon>Bradyrhizobium</taxon>
    </lineage>
</organism>
<evidence type="ECO:0000313" key="3">
    <source>
        <dbReference type="EMBL" id="RXG86055.1"/>
    </source>
</evidence>
<evidence type="ECO:0000259" key="2">
    <source>
        <dbReference type="SMART" id="SM00822"/>
    </source>
</evidence>
<protein>
    <submittedName>
        <fullName evidence="3">SDR family oxidoreductase</fullName>
    </submittedName>
</protein>